<evidence type="ECO:0000313" key="2">
    <source>
        <dbReference type="EMBL" id="ABB41937.1"/>
    </source>
</evidence>
<protein>
    <submittedName>
        <fullName evidence="2">Glutamine amidotransferase class-I</fullName>
    </submittedName>
</protein>
<dbReference type="KEGG" id="tcx:Tcr_1342"/>
<dbReference type="HOGENOM" id="CLU_054974_3_3_6"/>
<dbReference type="GO" id="GO:0005829">
    <property type="term" value="C:cytosol"/>
    <property type="evidence" value="ECO:0007669"/>
    <property type="project" value="TreeGrafter"/>
</dbReference>
<evidence type="ECO:0000259" key="1">
    <source>
        <dbReference type="Pfam" id="PF00117"/>
    </source>
</evidence>
<dbReference type="FunFam" id="3.40.50.880:FF:000033">
    <property type="entry name" value="Glutamine amidotransferase class-I"/>
    <property type="match status" value="1"/>
</dbReference>
<keyword evidence="2" id="KW-0315">Glutamine amidotransferase</keyword>
<dbReference type="PROSITE" id="PS51273">
    <property type="entry name" value="GATASE_TYPE_1"/>
    <property type="match status" value="1"/>
</dbReference>
<dbReference type="STRING" id="317025.Tcr_1342"/>
<dbReference type="PRINTS" id="PR00096">
    <property type="entry name" value="GATASE"/>
</dbReference>
<dbReference type="PANTHER" id="PTHR42695:SF5">
    <property type="entry name" value="GLUTAMINE AMIDOTRANSFERASE YLR126C-RELATED"/>
    <property type="match status" value="1"/>
</dbReference>
<name>Q31FY6_HYDCU</name>
<sequence length="229" mass="24952">MKVLILQHTATEGAGVILDWCSQKGADVSYIKLYEPQPHFVLGDSFQLVVVLGGPMSVNDESGYPWLKMEKSYIAQCIDAQIPVLGICLGAQLIASSLGAKVMANSEPEIGWHNVDAVSNEDADVFQFPASLSVFHWHGETFELPFGAIHLAESAGCANQGFQLGDKVIGLQFHPEITSSTIDVWIKDAGESLKHSMYVQTADEMTSQAKAFLPSSKAFLFDVLDYLVK</sequence>
<dbReference type="InterPro" id="IPR029062">
    <property type="entry name" value="Class_I_gatase-like"/>
</dbReference>
<dbReference type="OrthoDB" id="9813383at2"/>
<gene>
    <name evidence="2" type="ordered locus">Tcr_1342</name>
</gene>
<dbReference type="Pfam" id="PF00117">
    <property type="entry name" value="GATase"/>
    <property type="match status" value="1"/>
</dbReference>
<dbReference type="eggNOG" id="COG0518">
    <property type="taxonomic scope" value="Bacteria"/>
</dbReference>
<organism evidence="2">
    <name type="scientific">Hydrogenovibrio crunogenus (strain DSM 25203 / XCL-2)</name>
    <name type="common">Thiomicrospira crunogena</name>
    <dbReference type="NCBI Taxonomy" id="317025"/>
    <lineage>
        <taxon>Bacteria</taxon>
        <taxon>Pseudomonadati</taxon>
        <taxon>Pseudomonadota</taxon>
        <taxon>Gammaproteobacteria</taxon>
        <taxon>Thiotrichales</taxon>
        <taxon>Piscirickettsiaceae</taxon>
        <taxon>Hydrogenovibrio</taxon>
    </lineage>
</organism>
<accession>Q31FY6</accession>
<dbReference type="Gene3D" id="3.40.50.880">
    <property type="match status" value="1"/>
</dbReference>
<proteinExistence type="predicted"/>
<dbReference type="GO" id="GO:0016740">
    <property type="term" value="F:transferase activity"/>
    <property type="evidence" value="ECO:0007669"/>
    <property type="project" value="UniProtKB-KW"/>
</dbReference>
<dbReference type="CDD" id="cd01741">
    <property type="entry name" value="GATase1_1"/>
    <property type="match status" value="1"/>
</dbReference>
<dbReference type="PANTHER" id="PTHR42695">
    <property type="entry name" value="GLUTAMINE AMIDOTRANSFERASE YLR126C-RELATED"/>
    <property type="match status" value="1"/>
</dbReference>
<dbReference type="InterPro" id="IPR017926">
    <property type="entry name" value="GATASE"/>
</dbReference>
<dbReference type="AlphaFoldDB" id="Q31FY6"/>
<keyword evidence="2" id="KW-0808">Transferase</keyword>
<dbReference type="InterPro" id="IPR044992">
    <property type="entry name" value="ChyE-like"/>
</dbReference>
<dbReference type="EMBL" id="CP000109">
    <property type="protein sequence ID" value="ABB41937.1"/>
    <property type="molecule type" value="Genomic_DNA"/>
</dbReference>
<dbReference type="SUPFAM" id="SSF52317">
    <property type="entry name" value="Class I glutamine amidotransferase-like"/>
    <property type="match status" value="1"/>
</dbReference>
<reference evidence="2" key="1">
    <citation type="submission" date="2006-07" db="EMBL/GenBank/DDBJ databases">
        <title>Complete sequence of Thiomicrospira crunogena XCL-2.</title>
        <authorList>
            <consortium name="US DOE Joint Genome Institute"/>
            <person name="Copeland A."/>
            <person name="Lucas S."/>
            <person name="Lapidus A."/>
            <person name="Barry K."/>
            <person name="Detter J.C."/>
            <person name="Glavina del Rio T."/>
            <person name="Hammon N."/>
            <person name="Israni S."/>
            <person name="Dalin E."/>
            <person name="Tice H."/>
            <person name="Pitluck S."/>
            <person name="Chain P."/>
            <person name="Malfatti S."/>
            <person name="Shin M."/>
            <person name="Vergez L."/>
            <person name="Schmutz J."/>
            <person name="Larimer F."/>
            <person name="Land M."/>
            <person name="Hauser L."/>
            <person name="Kyrpides N."/>
            <person name="Lykidis A."/>
            <person name="Scott K.M."/>
            <person name="Sievert S."/>
            <person name="Kerfeld C."/>
            <person name="Freyermuth S."/>
            <person name="Dobrinski K."/>
            <person name="Boller A."/>
            <person name="Fitzpatrick K."/>
            <person name="Thoma P."/>
            <person name="Moore J."/>
            <person name="Richardson P."/>
        </authorList>
    </citation>
    <scope>NUCLEOTIDE SEQUENCE</scope>
    <source>
        <strain evidence="2">XCL-2</strain>
    </source>
</reference>
<feature type="domain" description="Glutamine amidotransferase" evidence="1">
    <location>
        <begin position="43"/>
        <end position="182"/>
    </location>
</feature>